<accession>A0A433DGY8</accession>
<protein>
    <submittedName>
        <fullName evidence="1">Uncharacterized protein</fullName>
    </submittedName>
</protein>
<dbReference type="AlphaFoldDB" id="A0A433DGY8"/>
<name>A0A433DGY8_9FUNG</name>
<feature type="non-terminal residue" evidence="1">
    <location>
        <position position="82"/>
    </location>
</feature>
<organism evidence="1 2">
    <name type="scientific">Jimgerdemannia flammicorona</name>
    <dbReference type="NCBI Taxonomy" id="994334"/>
    <lineage>
        <taxon>Eukaryota</taxon>
        <taxon>Fungi</taxon>
        <taxon>Fungi incertae sedis</taxon>
        <taxon>Mucoromycota</taxon>
        <taxon>Mucoromycotina</taxon>
        <taxon>Endogonomycetes</taxon>
        <taxon>Endogonales</taxon>
        <taxon>Endogonaceae</taxon>
        <taxon>Jimgerdemannia</taxon>
    </lineage>
</organism>
<evidence type="ECO:0000313" key="2">
    <source>
        <dbReference type="Proteomes" id="UP000268093"/>
    </source>
</evidence>
<comment type="caution">
    <text evidence="1">The sequence shown here is derived from an EMBL/GenBank/DDBJ whole genome shotgun (WGS) entry which is preliminary data.</text>
</comment>
<sequence>MGVISFTKNMAPNIRYSLVVPPPSHFFLMMWWNQPSSTTHRSTRRQLLHPLPVAHLRMIQNLLIKNPSQVSQKIKEPHGASY</sequence>
<reference evidence="1 2" key="1">
    <citation type="journal article" date="2018" name="New Phytol.">
        <title>Phylogenomics of Endogonaceae and evolution of mycorrhizas within Mucoromycota.</title>
        <authorList>
            <person name="Chang Y."/>
            <person name="Desiro A."/>
            <person name="Na H."/>
            <person name="Sandor L."/>
            <person name="Lipzen A."/>
            <person name="Clum A."/>
            <person name="Barry K."/>
            <person name="Grigoriev I.V."/>
            <person name="Martin F.M."/>
            <person name="Stajich J.E."/>
            <person name="Smith M.E."/>
            <person name="Bonito G."/>
            <person name="Spatafora J.W."/>
        </authorList>
    </citation>
    <scope>NUCLEOTIDE SEQUENCE [LARGE SCALE GENOMIC DNA]</scope>
    <source>
        <strain evidence="1 2">GMNB39</strain>
    </source>
</reference>
<dbReference type="Proteomes" id="UP000268093">
    <property type="component" value="Unassembled WGS sequence"/>
</dbReference>
<keyword evidence="2" id="KW-1185">Reference proteome</keyword>
<dbReference type="EMBL" id="RBNI01001675">
    <property type="protein sequence ID" value="RUP50110.1"/>
    <property type="molecule type" value="Genomic_DNA"/>
</dbReference>
<proteinExistence type="predicted"/>
<evidence type="ECO:0000313" key="1">
    <source>
        <dbReference type="EMBL" id="RUP50110.1"/>
    </source>
</evidence>
<gene>
    <name evidence="1" type="ORF">BC936DRAFT_140286</name>
</gene>